<feature type="domain" description="Elp3/MiaA/NifB-like radical SAM core" evidence="6">
    <location>
        <begin position="272"/>
        <end position="502"/>
    </location>
</feature>
<dbReference type="GO" id="GO:0051536">
    <property type="term" value="F:iron-sulfur cluster binding"/>
    <property type="evidence" value="ECO:0007669"/>
    <property type="project" value="UniProtKB-KW"/>
</dbReference>
<dbReference type="PANTHER" id="PTHR43409">
    <property type="entry name" value="ANAEROBIC MAGNESIUM-PROTOPORPHYRIN IX MONOMETHYL ESTER CYCLASE-RELATED"/>
    <property type="match status" value="1"/>
</dbReference>
<dbReference type="SMART" id="SM00729">
    <property type="entry name" value="Elp3"/>
    <property type="match status" value="1"/>
</dbReference>
<protein>
    <recommendedName>
        <fullName evidence="6">Elp3/MiaA/NifB-like radical SAM core domain-containing protein</fullName>
    </recommendedName>
</protein>
<dbReference type="GO" id="GO:0005829">
    <property type="term" value="C:cytosol"/>
    <property type="evidence" value="ECO:0007669"/>
    <property type="project" value="TreeGrafter"/>
</dbReference>
<dbReference type="EMBL" id="PCVC01000018">
    <property type="protein sequence ID" value="PIQ67084.1"/>
    <property type="molecule type" value="Genomic_DNA"/>
</dbReference>
<comment type="caution">
    <text evidence="7">The sequence shown here is derived from an EMBL/GenBank/DDBJ whole genome shotgun (WGS) entry which is preliminary data.</text>
</comment>
<evidence type="ECO:0000256" key="1">
    <source>
        <dbReference type="ARBA" id="ARBA00001966"/>
    </source>
</evidence>
<dbReference type="InterPro" id="IPR006638">
    <property type="entry name" value="Elp3/MiaA/NifB-like_rSAM"/>
</dbReference>
<evidence type="ECO:0000313" key="8">
    <source>
        <dbReference type="Proteomes" id="UP000229834"/>
    </source>
</evidence>
<organism evidence="7 8">
    <name type="scientific">Candidatus Zambryskibacteria bacterium CG11_big_fil_rev_8_21_14_0_20_40_24</name>
    <dbReference type="NCBI Taxonomy" id="1975116"/>
    <lineage>
        <taxon>Bacteria</taxon>
        <taxon>Candidatus Zambryskiibacteriota</taxon>
    </lineage>
</organism>
<proteinExistence type="predicted"/>
<sequence>MTTQTVLNAPRGHARKTHPSELVAEFSMNALRGLKVVFINMPLRETATPNTPPQGPGLMAARLRMYGAEPTIVDLNAYRLKDKEAEARGLPGGRHLSLQEAEVLLITHFNRHGEPDIIAFSGMITTLRWQENLGKVCRRLVPDSFIVSGGGLATEVKTPLLSWIPELDAIADSEGDDVILLLANEVKKAKERGRGTFSSMTGSGSYIGDLNGKPVFMYKGDRPNNLDELPFAAWDLLHEDVLGNRVLDWYIGTPVWGLAAKNSSATPFSMERSLTTVSSRGCPFACRFCFRGGQGERNYGIRSAENLRAEAEWLIKTYGVDFIGFPDDNFAVDTRRMKTLPEAFAELPFRWGTHTRLDEADERLIPMAESGCIYIGFGAESASEHVLTEMGKGGFILKRGTVKINGFNFPKTMVDGITMARQVGIHSNCTWIMAYPGEALEHLKTSVAFILWQIEEAARGLISGTPEYENAVASINQRMFVATAYPGTEMFRHPKVQSLLSKHFGIVFGPMGDPLPNEALRSYILELDDATKVLHGTNGEPINFGDMPLDIFLEARDCADSGSIDKILNM</sequence>
<evidence type="ECO:0000259" key="6">
    <source>
        <dbReference type="SMART" id="SM00729"/>
    </source>
</evidence>
<dbReference type="AlphaFoldDB" id="A0A2H0K9N5"/>
<dbReference type="InterPro" id="IPR023404">
    <property type="entry name" value="rSAM_horseshoe"/>
</dbReference>
<dbReference type="SFLD" id="SFLDG01082">
    <property type="entry name" value="B12-binding_domain_containing"/>
    <property type="match status" value="1"/>
</dbReference>
<dbReference type="InterPro" id="IPR058240">
    <property type="entry name" value="rSAM_sf"/>
</dbReference>
<keyword evidence="2" id="KW-0949">S-adenosyl-L-methionine</keyword>
<evidence type="ECO:0000256" key="3">
    <source>
        <dbReference type="ARBA" id="ARBA00022723"/>
    </source>
</evidence>
<dbReference type="GO" id="GO:0046872">
    <property type="term" value="F:metal ion binding"/>
    <property type="evidence" value="ECO:0007669"/>
    <property type="project" value="UniProtKB-KW"/>
</dbReference>
<dbReference type="Pfam" id="PF04055">
    <property type="entry name" value="Radical_SAM"/>
    <property type="match status" value="1"/>
</dbReference>
<reference evidence="7 8" key="1">
    <citation type="submission" date="2017-09" db="EMBL/GenBank/DDBJ databases">
        <title>Depth-based differentiation of microbial function through sediment-hosted aquifers and enrichment of novel symbionts in the deep terrestrial subsurface.</title>
        <authorList>
            <person name="Probst A.J."/>
            <person name="Ladd B."/>
            <person name="Jarett J.K."/>
            <person name="Geller-Mcgrath D.E."/>
            <person name="Sieber C.M."/>
            <person name="Emerson J.B."/>
            <person name="Anantharaman K."/>
            <person name="Thomas B.C."/>
            <person name="Malmstrom R."/>
            <person name="Stieglmeier M."/>
            <person name="Klingl A."/>
            <person name="Woyke T."/>
            <person name="Ryan C.M."/>
            <person name="Banfield J.F."/>
        </authorList>
    </citation>
    <scope>NUCLEOTIDE SEQUENCE [LARGE SCALE GENOMIC DNA]</scope>
    <source>
        <strain evidence="7">CG11_big_fil_rev_8_21_14_0_20_40_24</strain>
    </source>
</reference>
<evidence type="ECO:0000256" key="5">
    <source>
        <dbReference type="ARBA" id="ARBA00023014"/>
    </source>
</evidence>
<dbReference type="Proteomes" id="UP000229834">
    <property type="component" value="Unassembled WGS sequence"/>
</dbReference>
<dbReference type="InterPro" id="IPR051198">
    <property type="entry name" value="BchE-like"/>
</dbReference>
<accession>A0A2H0K9N5</accession>
<keyword evidence="5" id="KW-0411">Iron-sulfur</keyword>
<name>A0A2H0K9N5_9BACT</name>
<keyword evidence="4" id="KW-0408">Iron</keyword>
<evidence type="ECO:0000256" key="2">
    <source>
        <dbReference type="ARBA" id="ARBA00022691"/>
    </source>
</evidence>
<comment type="cofactor">
    <cofactor evidence="1">
        <name>[4Fe-4S] cluster</name>
        <dbReference type="ChEBI" id="CHEBI:49883"/>
    </cofactor>
</comment>
<dbReference type="SUPFAM" id="SSF102114">
    <property type="entry name" value="Radical SAM enzymes"/>
    <property type="match status" value="1"/>
</dbReference>
<dbReference type="SFLD" id="SFLDS00029">
    <property type="entry name" value="Radical_SAM"/>
    <property type="match status" value="1"/>
</dbReference>
<evidence type="ECO:0000256" key="4">
    <source>
        <dbReference type="ARBA" id="ARBA00023004"/>
    </source>
</evidence>
<dbReference type="Gene3D" id="3.80.30.20">
    <property type="entry name" value="tm_1862 like domain"/>
    <property type="match status" value="1"/>
</dbReference>
<dbReference type="PANTHER" id="PTHR43409:SF7">
    <property type="entry name" value="BLL1977 PROTEIN"/>
    <property type="match status" value="1"/>
</dbReference>
<dbReference type="GO" id="GO:0003824">
    <property type="term" value="F:catalytic activity"/>
    <property type="evidence" value="ECO:0007669"/>
    <property type="project" value="InterPro"/>
</dbReference>
<gene>
    <name evidence="7" type="ORF">COV95_00600</name>
</gene>
<keyword evidence="3" id="KW-0479">Metal-binding</keyword>
<dbReference type="InterPro" id="IPR007197">
    <property type="entry name" value="rSAM"/>
</dbReference>
<evidence type="ECO:0000313" key="7">
    <source>
        <dbReference type="EMBL" id="PIQ67084.1"/>
    </source>
</evidence>